<dbReference type="GO" id="GO:0061504">
    <property type="term" value="P:cyclic threonylcarbamoyladenosine biosynthetic process"/>
    <property type="evidence" value="ECO:0007669"/>
    <property type="project" value="TreeGrafter"/>
</dbReference>
<dbReference type="InterPro" id="IPR045886">
    <property type="entry name" value="ThiF/MoeB/HesA"/>
</dbReference>
<feature type="domain" description="THIF-type NAD/FAD binding fold" evidence="2">
    <location>
        <begin position="84"/>
        <end position="323"/>
    </location>
</feature>
<organism evidence="3 4">
    <name type="scientific">Bradyrhizobium zhanjiangense</name>
    <dbReference type="NCBI Taxonomy" id="1325107"/>
    <lineage>
        <taxon>Bacteria</taxon>
        <taxon>Pseudomonadati</taxon>
        <taxon>Pseudomonadota</taxon>
        <taxon>Alphaproteobacteria</taxon>
        <taxon>Hyphomicrobiales</taxon>
        <taxon>Nitrobacteraceae</taxon>
        <taxon>Bradyrhizobium</taxon>
    </lineage>
</organism>
<dbReference type="GO" id="GO:0016779">
    <property type="term" value="F:nucleotidyltransferase activity"/>
    <property type="evidence" value="ECO:0007669"/>
    <property type="project" value="UniProtKB-KW"/>
</dbReference>
<dbReference type="AlphaFoldDB" id="A0A4Q0Q7I6"/>
<feature type="compositionally biased region" description="Basic residues" evidence="1">
    <location>
        <begin position="33"/>
        <end position="43"/>
    </location>
</feature>
<dbReference type="InterPro" id="IPR035985">
    <property type="entry name" value="Ubiquitin-activating_enz"/>
</dbReference>
<name>A0A4Q0Q7I6_9BRAD</name>
<evidence type="ECO:0000256" key="1">
    <source>
        <dbReference type="SAM" id="MobiDB-lite"/>
    </source>
</evidence>
<evidence type="ECO:0000313" key="4">
    <source>
        <dbReference type="Proteomes" id="UP000290174"/>
    </source>
</evidence>
<feature type="region of interest" description="Disordered" evidence="1">
    <location>
        <begin position="33"/>
        <end position="63"/>
    </location>
</feature>
<dbReference type="GO" id="GO:0061503">
    <property type="term" value="F:tRNA threonylcarbamoyladenosine dehydratase"/>
    <property type="evidence" value="ECO:0007669"/>
    <property type="project" value="TreeGrafter"/>
</dbReference>
<keyword evidence="3" id="KW-0548">Nucleotidyltransferase</keyword>
<dbReference type="Proteomes" id="UP000290174">
    <property type="component" value="Unassembled WGS sequence"/>
</dbReference>
<evidence type="ECO:0000313" key="3">
    <source>
        <dbReference type="EMBL" id="RXG85092.1"/>
    </source>
</evidence>
<protein>
    <submittedName>
        <fullName evidence="3">ThiF family adenylyltransferase</fullName>
    </submittedName>
</protein>
<sequence length="376" mass="41296">MARGLLLRRSPWAAGDRAAHVVAAQEAPLSRHRRREVRVRRPALARQSEDPASAGRDCRGQSRAQADQLFSGRLGMSDLPARFDRNIRLFGEEGQRKLRATNVAVIGVGGLGSPLVQHLALLGVGGITLVDDEELDETNRNRFVGAVNDDPVPGSPKVELAARLVRKIDPTIRVTPIRASLISEEVFATVKQADWIFGCFDEDGPRAILNELCAAYAKSYIDLASDVPEEGVYGGRICVAWQGGGCLHCLDALDRRDVEAYLSTDAEKAGRAAIYGVPVEVLRETGPSVSPINGVVSALAATEFMAAVTGMRQPQRLINYYGHVPKLTTAKPKPDCYYCKGIRGKPQDADAERFLRMPHLRERRRRETRRISEPVE</sequence>
<dbReference type="GO" id="GO:0008641">
    <property type="term" value="F:ubiquitin-like modifier activating enzyme activity"/>
    <property type="evidence" value="ECO:0007669"/>
    <property type="project" value="InterPro"/>
</dbReference>
<comment type="caution">
    <text evidence="3">The sequence shown here is derived from an EMBL/GenBank/DDBJ whole genome shotgun (WGS) entry which is preliminary data.</text>
</comment>
<reference evidence="3 4" key="1">
    <citation type="submission" date="2018-11" db="EMBL/GenBank/DDBJ databases">
        <title>Bradyrhizobium sp. nov., isolated from effective nodules of peanut in China.</title>
        <authorList>
            <person name="Li Y."/>
        </authorList>
    </citation>
    <scope>NUCLEOTIDE SEQUENCE [LARGE SCALE GENOMIC DNA]</scope>
    <source>
        <strain evidence="3 4">CCBAU 51770</strain>
    </source>
</reference>
<evidence type="ECO:0000259" key="2">
    <source>
        <dbReference type="Pfam" id="PF00899"/>
    </source>
</evidence>
<gene>
    <name evidence="3" type="ORF">EAS61_37060</name>
</gene>
<dbReference type="InterPro" id="IPR000594">
    <property type="entry name" value="ThiF_NAD_FAD-bd"/>
</dbReference>
<dbReference type="PANTHER" id="PTHR43267">
    <property type="entry name" value="TRNA THREONYLCARBAMOYLADENOSINE DEHYDRATASE"/>
    <property type="match status" value="1"/>
</dbReference>
<proteinExistence type="predicted"/>
<dbReference type="PANTHER" id="PTHR43267:SF1">
    <property type="entry name" value="TRNA THREONYLCARBAMOYLADENOSINE DEHYDRATASE"/>
    <property type="match status" value="1"/>
</dbReference>
<keyword evidence="3" id="KW-0808">Transferase</keyword>
<accession>A0A4Q0Q7I6</accession>
<dbReference type="Gene3D" id="3.40.50.720">
    <property type="entry name" value="NAD(P)-binding Rossmann-like Domain"/>
    <property type="match status" value="1"/>
</dbReference>
<dbReference type="Pfam" id="PF00899">
    <property type="entry name" value="ThiF"/>
    <property type="match status" value="1"/>
</dbReference>
<dbReference type="SUPFAM" id="SSF69572">
    <property type="entry name" value="Activating enzymes of the ubiquitin-like proteins"/>
    <property type="match status" value="1"/>
</dbReference>
<dbReference type="EMBL" id="RKMK01000062">
    <property type="protein sequence ID" value="RXG85092.1"/>
    <property type="molecule type" value="Genomic_DNA"/>
</dbReference>